<evidence type="ECO:0000256" key="4">
    <source>
        <dbReference type="ARBA" id="ARBA00022723"/>
    </source>
</evidence>
<dbReference type="GO" id="GO:0043571">
    <property type="term" value="P:maintenance of CRISPR repeat elements"/>
    <property type="evidence" value="ECO:0007669"/>
    <property type="project" value="InterPro"/>
</dbReference>
<keyword evidence="5" id="KW-0255">Endonuclease</keyword>
<dbReference type="EMBL" id="BDGJ01000126">
    <property type="protein sequence ID" value="GAW93393.1"/>
    <property type="molecule type" value="Genomic_DNA"/>
</dbReference>
<organism evidence="9 10">
    <name type="scientific">Calderihabitans maritimus</name>
    <dbReference type="NCBI Taxonomy" id="1246530"/>
    <lineage>
        <taxon>Bacteria</taxon>
        <taxon>Bacillati</taxon>
        <taxon>Bacillota</taxon>
        <taxon>Clostridia</taxon>
        <taxon>Neomoorellales</taxon>
        <taxon>Calderihabitantaceae</taxon>
        <taxon>Calderihabitans</taxon>
    </lineage>
</organism>
<evidence type="ECO:0000256" key="7">
    <source>
        <dbReference type="ARBA" id="ARBA00022842"/>
    </source>
</evidence>
<dbReference type="NCBIfam" id="TIGR01573">
    <property type="entry name" value="cas2"/>
    <property type="match status" value="1"/>
</dbReference>
<dbReference type="InterPro" id="IPR021127">
    <property type="entry name" value="CRISPR_associated_Cas2"/>
</dbReference>
<evidence type="ECO:0000256" key="2">
    <source>
        <dbReference type="ARBA" id="ARBA00009959"/>
    </source>
</evidence>
<keyword evidence="10" id="KW-1185">Reference proteome</keyword>
<keyword evidence="8" id="KW-0051">Antiviral defense</keyword>
<dbReference type="CDD" id="cd09725">
    <property type="entry name" value="Cas2_I_II_III"/>
    <property type="match status" value="1"/>
</dbReference>
<name>A0A1Z5HV27_9FIRM</name>
<evidence type="ECO:0000313" key="9">
    <source>
        <dbReference type="EMBL" id="GAW93393.1"/>
    </source>
</evidence>
<keyword evidence="3" id="KW-0540">Nuclease</keyword>
<evidence type="ECO:0000256" key="3">
    <source>
        <dbReference type="ARBA" id="ARBA00022722"/>
    </source>
</evidence>
<dbReference type="SUPFAM" id="SSF143430">
    <property type="entry name" value="TTP0101/SSO1404-like"/>
    <property type="match status" value="1"/>
</dbReference>
<accession>A0A1Z5HV27</accession>
<evidence type="ECO:0000256" key="8">
    <source>
        <dbReference type="ARBA" id="ARBA00023118"/>
    </source>
</evidence>
<evidence type="ECO:0000256" key="5">
    <source>
        <dbReference type="ARBA" id="ARBA00022759"/>
    </source>
</evidence>
<dbReference type="GO" id="GO:0016787">
    <property type="term" value="F:hydrolase activity"/>
    <property type="evidence" value="ECO:0007669"/>
    <property type="project" value="UniProtKB-KW"/>
</dbReference>
<dbReference type="AlphaFoldDB" id="A0A1Z5HV27"/>
<sequence length="70" mass="8112">MKTCRKYLTHVQKSVFEGDLPEGKLALLKRDLKSTVDRERDFVIIYTLNDGSKLQRDIITNTPDPTDNFI</sequence>
<dbReference type="Proteomes" id="UP000197032">
    <property type="component" value="Unassembled WGS sequence"/>
</dbReference>
<reference evidence="10" key="1">
    <citation type="journal article" date="2017" name="Appl. Environ. Microbiol.">
        <title>Genomic analysis of Calderihabitans maritimus KKC1, a thermophilic hydrogenogenic carboxydotrophic bacterium isolated from marine sediment.</title>
        <authorList>
            <person name="Omae K."/>
            <person name="Yoneda Y."/>
            <person name="Fukuyama Y."/>
            <person name="Yoshida T."/>
            <person name="Sako Y."/>
        </authorList>
    </citation>
    <scope>NUCLEOTIDE SEQUENCE [LARGE SCALE GENOMIC DNA]</scope>
    <source>
        <strain evidence="10">KKC1</strain>
    </source>
</reference>
<proteinExistence type="inferred from homology"/>
<comment type="similarity">
    <text evidence="2">Belongs to the CRISPR-associated endoribonuclease Cas2 protein family.</text>
</comment>
<dbReference type="Gene3D" id="3.30.70.240">
    <property type="match status" value="1"/>
</dbReference>
<dbReference type="Pfam" id="PF09827">
    <property type="entry name" value="CRISPR_Cas2"/>
    <property type="match status" value="1"/>
</dbReference>
<gene>
    <name evidence="9" type="ORF">KKC1_25270</name>
</gene>
<evidence type="ECO:0000256" key="6">
    <source>
        <dbReference type="ARBA" id="ARBA00022801"/>
    </source>
</evidence>
<keyword evidence="6" id="KW-0378">Hydrolase</keyword>
<evidence type="ECO:0008006" key="11">
    <source>
        <dbReference type="Google" id="ProtNLM"/>
    </source>
</evidence>
<protein>
    <recommendedName>
        <fullName evidence="11">CRISPR-associated protein Cas2</fullName>
    </recommendedName>
</protein>
<dbReference type="InterPro" id="IPR019199">
    <property type="entry name" value="Virulence_VapD/CRISPR_Cas2"/>
</dbReference>
<evidence type="ECO:0000256" key="1">
    <source>
        <dbReference type="ARBA" id="ARBA00001946"/>
    </source>
</evidence>
<keyword evidence="7" id="KW-0460">Magnesium</keyword>
<comment type="caution">
    <text evidence="9">The sequence shown here is derived from an EMBL/GenBank/DDBJ whole genome shotgun (WGS) entry which is preliminary data.</text>
</comment>
<comment type="cofactor">
    <cofactor evidence="1">
        <name>Mg(2+)</name>
        <dbReference type="ChEBI" id="CHEBI:18420"/>
    </cofactor>
</comment>
<dbReference type="GO" id="GO:0051607">
    <property type="term" value="P:defense response to virus"/>
    <property type="evidence" value="ECO:0007669"/>
    <property type="project" value="UniProtKB-KW"/>
</dbReference>
<dbReference type="PANTHER" id="PTHR34405">
    <property type="entry name" value="CRISPR-ASSOCIATED ENDORIBONUCLEASE CAS2"/>
    <property type="match status" value="1"/>
</dbReference>
<dbReference type="GO" id="GO:0004521">
    <property type="term" value="F:RNA endonuclease activity"/>
    <property type="evidence" value="ECO:0007669"/>
    <property type="project" value="InterPro"/>
</dbReference>
<dbReference type="GO" id="GO:0046872">
    <property type="term" value="F:metal ion binding"/>
    <property type="evidence" value="ECO:0007669"/>
    <property type="project" value="UniProtKB-KW"/>
</dbReference>
<keyword evidence="4" id="KW-0479">Metal-binding</keyword>
<evidence type="ECO:0000313" key="10">
    <source>
        <dbReference type="Proteomes" id="UP000197032"/>
    </source>
</evidence>
<dbReference type="PANTHER" id="PTHR34405:SF1">
    <property type="entry name" value="CRISPR-ASSOCIATED ENDORIBONUCLEASE CAS2"/>
    <property type="match status" value="1"/>
</dbReference>